<comment type="caution">
    <text evidence="2">The sequence shown here is derived from an EMBL/GenBank/DDBJ whole genome shotgun (WGS) entry which is preliminary data.</text>
</comment>
<feature type="domain" description="DinB-like" evidence="1">
    <location>
        <begin position="12"/>
        <end position="149"/>
    </location>
</feature>
<evidence type="ECO:0000313" key="2">
    <source>
        <dbReference type="EMBL" id="OQP62576.1"/>
    </source>
</evidence>
<protein>
    <recommendedName>
        <fullName evidence="1">DinB-like domain-containing protein</fullName>
    </recommendedName>
</protein>
<dbReference type="Pfam" id="PF12867">
    <property type="entry name" value="DinB_2"/>
    <property type="match status" value="1"/>
</dbReference>
<dbReference type="STRING" id="1703345.A3860_28205"/>
<dbReference type="RefSeq" id="WP_081149064.1">
    <property type="nucleotide sequence ID" value="NZ_LVYD01000050.1"/>
</dbReference>
<dbReference type="SUPFAM" id="SSF109854">
    <property type="entry name" value="DinB/YfiT-like putative metalloenzymes"/>
    <property type="match status" value="1"/>
</dbReference>
<dbReference type="InterPro" id="IPR034660">
    <property type="entry name" value="DinB/YfiT-like"/>
</dbReference>
<reference evidence="2 3" key="1">
    <citation type="submission" date="2016-03" db="EMBL/GenBank/DDBJ databases">
        <title>Niastella vici sp. nov., isolated from farmland soil.</title>
        <authorList>
            <person name="Chen L."/>
            <person name="Wang D."/>
            <person name="Yang S."/>
            <person name="Wang G."/>
        </authorList>
    </citation>
    <scope>NUCLEOTIDE SEQUENCE [LARGE SCALE GENOMIC DNA]</scope>
    <source>
        <strain evidence="2 3">DJ57</strain>
    </source>
</reference>
<dbReference type="OrthoDB" id="1434917at2"/>
<name>A0A1V9FWF9_9BACT</name>
<evidence type="ECO:0000259" key="1">
    <source>
        <dbReference type="Pfam" id="PF12867"/>
    </source>
</evidence>
<dbReference type="Gene3D" id="1.20.120.450">
    <property type="entry name" value="dinb family like domain"/>
    <property type="match status" value="1"/>
</dbReference>
<dbReference type="AlphaFoldDB" id="A0A1V9FWF9"/>
<dbReference type="EMBL" id="LVYD01000050">
    <property type="protein sequence ID" value="OQP62576.1"/>
    <property type="molecule type" value="Genomic_DNA"/>
</dbReference>
<proteinExistence type="predicted"/>
<sequence>MQFDIEKAIPVLERTPQVIEALLNGLPDEWIYSNEGGDTWTPIDIVAHLIFGEKTDWIPRTQIILGEGSRQFVPFDMEGHIKERKGKTMSQLLDEFTILRKENLALLKGIDFSGEILDKTGIHPQLGRVTLRQLLAAWVVHDLTHIHQLSRVMAKQYEEAVGPWKQFMGVLGGKR</sequence>
<accession>A0A1V9FWF9</accession>
<evidence type="ECO:0000313" key="3">
    <source>
        <dbReference type="Proteomes" id="UP000192796"/>
    </source>
</evidence>
<dbReference type="Proteomes" id="UP000192796">
    <property type="component" value="Unassembled WGS sequence"/>
</dbReference>
<gene>
    <name evidence="2" type="ORF">A3860_28205</name>
</gene>
<dbReference type="InterPro" id="IPR024775">
    <property type="entry name" value="DinB-like"/>
</dbReference>
<keyword evidence="3" id="KW-1185">Reference proteome</keyword>
<organism evidence="2 3">
    <name type="scientific">Niastella vici</name>
    <dbReference type="NCBI Taxonomy" id="1703345"/>
    <lineage>
        <taxon>Bacteria</taxon>
        <taxon>Pseudomonadati</taxon>
        <taxon>Bacteroidota</taxon>
        <taxon>Chitinophagia</taxon>
        <taxon>Chitinophagales</taxon>
        <taxon>Chitinophagaceae</taxon>
        <taxon>Niastella</taxon>
    </lineage>
</organism>